<organism evidence="3">
    <name type="scientific">Brassica napus</name>
    <name type="common">Rape</name>
    <dbReference type="NCBI Taxonomy" id="3708"/>
    <lineage>
        <taxon>Eukaryota</taxon>
        <taxon>Viridiplantae</taxon>
        <taxon>Streptophyta</taxon>
        <taxon>Embryophyta</taxon>
        <taxon>Tracheophyta</taxon>
        <taxon>Spermatophyta</taxon>
        <taxon>Magnoliopsida</taxon>
        <taxon>eudicotyledons</taxon>
        <taxon>Gunneridae</taxon>
        <taxon>Pentapetalae</taxon>
        <taxon>rosids</taxon>
        <taxon>malvids</taxon>
        <taxon>Brassicales</taxon>
        <taxon>Brassicaceae</taxon>
        <taxon>Brassiceae</taxon>
        <taxon>Brassica</taxon>
    </lineage>
</organism>
<evidence type="ECO:0000259" key="1">
    <source>
        <dbReference type="Pfam" id="PF00646"/>
    </source>
</evidence>
<dbReference type="Proteomes" id="UP001295469">
    <property type="component" value="Chromosome A06"/>
</dbReference>
<evidence type="ECO:0000259" key="2">
    <source>
        <dbReference type="Pfam" id="PF03478"/>
    </source>
</evidence>
<dbReference type="PANTHER" id="PTHR44259:SF102">
    <property type="entry name" value="F-BOX DOMAIN-CONTAINING PROTEIN"/>
    <property type="match status" value="1"/>
</dbReference>
<dbReference type="PANTHER" id="PTHR44259">
    <property type="entry name" value="OS07G0183000 PROTEIN-RELATED"/>
    <property type="match status" value="1"/>
</dbReference>
<dbReference type="InterPro" id="IPR050942">
    <property type="entry name" value="F-box_BR-signaling"/>
</dbReference>
<reference evidence="3" key="1">
    <citation type="submission" date="2021-01" db="EMBL/GenBank/DDBJ databases">
        <authorList>
            <consortium name="Genoscope - CEA"/>
            <person name="William W."/>
        </authorList>
    </citation>
    <scope>NUCLEOTIDE SEQUENCE</scope>
</reference>
<feature type="domain" description="KIB1-4 beta-propeller" evidence="2">
    <location>
        <begin position="67"/>
        <end position="378"/>
    </location>
</feature>
<proteinExistence type="predicted"/>
<dbReference type="InterPro" id="IPR005174">
    <property type="entry name" value="KIB1-4_b-propeller"/>
</dbReference>
<dbReference type="Gramene" id="CDX88099">
    <property type="protein sequence ID" value="CDX88099"/>
    <property type="gene ID" value="GSBRNA2T00147527001"/>
</dbReference>
<dbReference type="OMA" id="NSTRWPD"/>
<feature type="domain" description="F-box" evidence="1">
    <location>
        <begin position="9"/>
        <end position="43"/>
    </location>
</feature>
<evidence type="ECO:0000313" key="3">
    <source>
        <dbReference type="EMBL" id="CAF2088843.1"/>
    </source>
</evidence>
<protein>
    <submittedName>
        <fullName evidence="3">(rape) hypothetical protein</fullName>
    </submittedName>
</protein>
<dbReference type="AlphaFoldDB" id="A0A816STP2"/>
<dbReference type="Pfam" id="PF03478">
    <property type="entry name" value="Beta-prop_KIB1-4"/>
    <property type="match status" value="1"/>
</dbReference>
<dbReference type="InterPro" id="IPR036047">
    <property type="entry name" value="F-box-like_dom_sf"/>
</dbReference>
<dbReference type="SUPFAM" id="SSF81383">
    <property type="entry name" value="F-box domain"/>
    <property type="match status" value="1"/>
</dbReference>
<gene>
    <name evidence="3" type="ORF">DARMORV10_A06P35190.1</name>
</gene>
<dbReference type="InterPro" id="IPR001810">
    <property type="entry name" value="F-box_dom"/>
</dbReference>
<dbReference type="Pfam" id="PF00646">
    <property type="entry name" value="F-box"/>
    <property type="match status" value="1"/>
</dbReference>
<accession>A0A816STP2</accession>
<dbReference type="EMBL" id="HG994360">
    <property type="protein sequence ID" value="CAF2088843.1"/>
    <property type="molecule type" value="Genomic_DNA"/>
</dbReference>
<sequence>METPNSTRWPDLPVDILRSLFERLSYIDFHRAKMVCSNWYLCSKQTLGPKGRSPLLLLSPEEGGCRLYNPEEDRVYVPRRYFSGCRFLGNSGKWFLVADSQSNLYIVDVFSDEKIDLPRLELVSKDGCVHNLEPLGDGDFEEMLVGRNYGIRKSAEELRGRVWVDDKTGDYVVVCRFDRCDYMRFCKKGVDRYSEIQTRVGVNVFLKGQDDMVLNGYNLYVFTPRCSLRHIDLSGKDGFEDVTKQPMFTWYKPFPSAEEKERMRAFKPISESYNIAVTRSGEVLLVHNYTYESTTTFEKHRMFGVYKRQLKHLEDPETSYKPWLVEVDSLGDEALFLDLGITLPADATLGIEPNSIYFTRDDRFRLMPLSFLDICVYNLVTKSIKRFPTLSSKLKLKDAQWFIPS</sequence>
<name>A0A816STP2_BRANA</name>
<dbReference type="Gene3D" id="1.20.1280.50">
    <property type="match status" value="1"/>
</dbReference>